<evidence type="ECO:0000313" key="3">
    <source>
        <dbReference type="Proteomes" id="UP000011083"/>
    </source>
</evidence>
<dbReference type="AlphaFoldDB" id="L8HC54"/>
<name>L8HC54_ACACF</name>
<gene>
    <name evidence="2" type="ORF">ACA1_395870</name>
</gene>
<dbReference type="InterPro" id="IPR018170">
    <property type="entry name" value="Aldo/ket_reductase_CS"/>
</dbReference>
<dbReference type="GO" id="GO:0016491">
    <property type="term" value="F:oxidoreductase activity"/>
    <property type="evidence" value="ECO:0007669"/>
    <property type="project" value="InterPro"/>
</dbReference>
<evidence type="ECO:0000259" key="1">
    <source>
        <dbReference type="Pfam" id="PF00248"/>
    </source>
</evidence>
<dbReference type="EMBL" id="KB007869">
    <property type="protein sequence ID" value="ELR22822.1"/>
    <property type="molecule type" value="Genomic_DNA"/>
</dbReference>
<sequence>MTTLSPTLDLNTGAKIPVVGLGTWQAGKGEVGAAVKAAIKAGYRHFDCAEIYGNEAEIGEAFKSAFDEGLVKRYIR</sequence>
<dbReference type="Gene3D" id="3.20.20.100">
    <property type="entry name" value="NADP-dependent oxidoreductase domain"/>
    <property type="match status" value="1"/>
</dbReference>
<accession>L8HC54</accession>
<organism evidence="2 3">
    <name type="scientific">Acanthamoeba castellanii (strain ATCC 30010 / Neff)</name>
    <dbReference type="NCBI Taxonomy" id="1257118"/>
    <lineage>
        <taxon>Eukaryota</taxon>
        <taxon>Amoebozoa</taxon>
        <taxon>Discosea</taxon>
        <taxon>Longamoebia</taxon>
        <taxon>Centramoebida</taxon>
        <taxon>Acanthamoebidae</taxon>
        <taxon>Acanthamoeba</taxon>
    </lineage>
</organism>
<dbReference type="STRING" id="1257118.L8HC54"/>
<dbReference type="InterPro" id="IPR023210">
    <property type="entry name" value="NADP_OxRdtase_dom"/>
</dbReference>
<reference evidence="2 3" key="1">
    <citation type="journal article" date="2013" name="Genome Biol.">
        <title>Genome of Acanthamoeba castellanii highlights extensive lateral gene transfer and early evolution of tyrosine kinase signaling.</title>
        <authorList>
            <person name="Clarke M."/>
            <person name="Lohan A.J."/>
            <person name="Liu B."/>
            <person name="Lagkouvardos I."/>
            <person name="Roy S."/>
            <person name="Zafar N."/>
            <person name="Bertelli C."/>
            <person name="Schilde C."/>
            <person name="Kianianmomeni A."/>
            <person name="Burglin T.R."/>
            <person name="Frech C."/>
            <person name="Turcotte B."/>
            <person name="Kopec K.O."/>
            <person name="Synnott J.M."/>
            <person name="Choo C."/>
            <person name="Paponov I."/>
            <person name="Finkler A."/>
            <person name="Soon Heng Tan C."/>
            <person name="Hutchins A.P."/>
            <person name="Weinmeier T."/>
            <person name="Rattei T."/>
            <person name="Chu J.S."/>
            <person name="Gimenez G."/>
            <person name="Irimia M."/>
            <person name="Rigden D.J."/>
            <person name="Fitzpatrick D.A."/>
            <person name="Lorenzo-Morales J."/>
            <person name="Bateman A."/>
            <person name="Chiu C.H."/>
            <person name="Tang P."/>
            <person name="Hegemann P."/>
            <person name="Fromm H."/>
            <person name="Raoult D."/>
            <person name="Greub G."/>
            <person name="Miranda-Saavedra D."/>
            <person name="Chen N."/>
            <person name="Nash P."/>
            <person name="Ginger M.L."/>
            <person name="Horn M."/>
            <person name="Schaap P."/>
            <person name="Caler L."/>
            <person name="Loftus B."/>
        </authorList>
    </citation>
    <scope>NUCLEOTIDE SEQUENCE [LARGE SCALE GENOMIC DNA]</scope>
    <source>
        <strain evidence="2 3">Neff</strain>
    </source>
</reference>
<dbReference type="PANTHER" id="PTHR11732">
    <property type="entry name" value="ALDO/KETO REDUCTASE"/>
    <property type="match status" value="1"/>
</dbReference>
<keyword evidence="3" id="KW-1185">Reference proteome</keyword>
<dbReference type="Pfam" id="PF00248">
    <property type="entry name" value="Aldo_ket_red"/>
    <property type="match status" value="1"/>
</dbReference>
<dbReference type="InterPro" id="IPR020471">
    <property type="entry name" value="AKR"/>
</dbReference>
<feature type="domain" description="NADP-dependent oxidoreductase" evidence="1">
    <location>
        <begin position="19"/>
        <end position="64"/>
    </location>
</feature>
<proteinExistence type="predicted"/>
<dbReference type="InterPro" id="IPR036812">
    <property type="entry name" value="NAD(P)_OxRdtase_dom_sf"/>
</dbReference>
<dbReference type="GeneID" id="14923786"/>
<dbReference type="VEuPathDB" id="AmoebaDB:ACA1_395870"/>
<dbReference type="RefSeq" id="XP_004351599.1">
    <property type="nucleotide sequence ID" value="XM_004351547.1"/>
</dbReference>
<dbReference type="KEGG" id="acan:ACA1_395870"/>
<dbReference type="OMA" id="TWHESAH"/>
<dbReference type="Proteomes" id="UP000011083">
    <property type="component" value="Unassembled WGS sequence"/>
</dbReference>
<evidence type="ECO:0000313" key="2">
    <source>
        <dbReference type="EMBL" id="ELR22822.1"/>
    </source>
</evidence>
<dbReference type="OrthoDB" id="1422675at2759"/>
<protein>
    <submittedName>
        <fullName evidence="2">Abscisic acid activated, putative</fullName>
    </submittedName>
</protein>
<dbReference type="PROSITE" id="PS00798">
    <property type="entry name" value="ALDOKETO_REDUCTASE_1"/>
    <property type="match status" value="1"/>
</dbReference>
<dbReference type="SUPFAM" id="SSF51430">
    <property type="entry name" value="NAD(P)-linked oxidoreductase"/>
    <property type="match status" value="1"/>
</dbReference>